<sequence>MSVREATIDDLVALMLIERRAHEHPWAESIMLRYLNKPQTVWVLEFDNSVRAYAVVTVIAGEAELLMIAVDPDHQGNGHGRALMEFLITHIKTRAAERFFLEVRESNMPAIALYESLEFCQSGCRNNYYPTATGREDALMYCLELID</sequence>
<dbReference type="InterPro" id="IPR016181">
    <property type="entry name" value="Acyl_CoA_acyltransferase"/>
</dbReference>
<gene>
    <name evidence="6" type="ORF">MGWOODY_Tha2118</name>
</gene>
<evidence type="ECO:0000256" key="4">
    <source>
        <dbReference type="ARBA" id="ARBA00023315"/>
    </source>
</evidence>
<dbReference type="Pfam" id="PF00583">
    <property type="entry name" value="Acetyltransf_1"/>
    <property type="match status" value="1"/>
</dbReference>
<dbReference type="PANTHER" id="PTHR43420">
    <property type="entry name" value="ACETYLTRANSFERASE"/>
    <property type="match status" value="1"/>
</dbReference>
<organism evidence="6">
    <name type="scientific">hydrothermal vent metagenome</name>
    <dbReference type="NCBI Taxonomy" id="652676"/>
    <lineage>
        <taxon>unclassified sequences</taxon>
        <taxon>metagenomes</taxon>
        <taxon>ecological metagenomes</taxon>
    </lineage>
</organism>
<dbReference type="PANTHER" id="PTHR43420:SF44">
    <property type="entry name" value="ACETYLTRANSFERASE YPEA"/>
    <property type="match status" value="1"/>
</dbReference>
<reference evidence="6" key="1">
    <citation type="submission" date="2015-10" db="EMBL/GenBank/DDBJ databases">
        <authorList>
            <person name="Gilbert D.G."/>
        </authorList>
    </citation>
    <scope>NUCLEOTIDE SEQUENCE</scope>
</reference>
<dbReference type="CDD" id="cd04301">
    <property type="entry name" value="NAT_SF"/>
    <property type="match status" value="1"/>
</dbReference>
<protein>
    <submittedName>
        <fullName evidence="6">Ribosomal-protein-S18p-alanine acetyltransferase</fullName>
        <ecNumber evidence="6">2.3.1.-</ecNumber>
    </submittedName>
</protein>
<accession>A0A170PL12</accession>
<comment type="similarity">
    <text evidence="1">Belongs to the acetyltransferase family. RimI subfamily.</text>
</comment>
<feature type="domain" description="N-acetyltransferase" evidence="5">
    <location>
        <begin position="1"/>
        <end position="146"/>
    </location>
</feature>
<dbReference type="PROSITE" id="PS51186">
    <property type="entry name" value="GNAT"/>
    <property type="match status" value="1"/>
</dbReference>
<dbReference type="EMBL" id="CZQC01000023">
    <property type="protein sequence ID" value="CUS40742.1"/>
    <property type="molecule type" value="Genomic_DNA"/>
</dbReference>
<dbReference type="NCBIfam" id="TIGR01575">
    <property type="entry name" value="rimI"/>
    <property type="match status" value="1"/>
</dbReference>
<keyword evidence="2" id="KW-0963">Cytoplasm</keyword>
<dbReference type="InterPro" id="IPR000182">
    <property type="entry name" value="GNAT_dom"/>
</dbReference>
<name>A0A170PL12_9ZZZZ</name>
<evidence type="ECO:0000256" key="1">
    <source>
        <dbReference type="ARBA" id="ARBA00005395"/>
    </source>
</evidence>
<dbReference type="InterPro" id="IPR006464">
    <property type="entry name" value="AcTrfase_RimI/Ard1"/>
</dbReference>
<keyword evidence="3 6" id="KW-0808">Transferase</keyword>
<dbReference type="GO" id="GO:0008080">
    <property type="term" value="F:N-acetyltransferase activity"/>
    <property type="evidence" value="ECO:0007669"/>
    <property type="project" value="InterPro"/>
</dbReference>
<dbReference type="AlphaFoldDB" id="A0A170PL12"/>
<evidence type="ECO:0000256" key="2">
    <source>
        <dbReference type="ARBA" id="ARBA00022490"/>
    </source>
</evidence>
<proteinExistence type="inferred from homology"/>
<evidence type="ECO:0000256" key="3">
    <source>
        <dbReference type="ARBA" id="ARBA00022679"/>
    </source>
</evidence>
<dbReference type="SUPFAM" id="SSF55729">
    <property type="entry name" value="Acyl-CoA N-acyltransferases (Nat)"/>
    <property type="match status" value="1"/>
</dbReference>
<dbReference type="Gene3D" id="3.40.630.30">
    <property type="match status" value="1"/>
</dbReference>
<keyword evidence="4 6" id="KW-0012">Acyltransferase</keyword>
<evidence type="ECO:0000313" key="6">
    <source>
        <dbReference type="EMBL" id="CUS40742.1"/>
    </source>
</evidence>
<evidence type="ECO:0000259" key="5">
    <source>
        <dbReference type="PROSITE" id="PS51186"/>
    </source>
</evidence>
<dbReference type="EC" id="2.3.1.-" evidence="6"/>
<dbReference type="InterPro" id="IPR050680">
    <property type="entry name" value="YpeA/RimI_acetyltransf"/>
</dbReference>